<reference evidence="1 2" key="1">
    <citation type="submission" date="2013-11" db="EMBL/GenBank/DDBJ databases">
        <title>The Genome Sequence of Phytophthora parasitica P10297.</title>
        <authorList>
            <consortium name="The Broad Institute Genomics Platform"/>
            <person name="Russ C."/>
            <person name="Tyler B."/>
            <person name="Panabieres F."/>
            <person name="Shan W."/>
            <person name="Tripathy S."/>
            <person name="Grunwald N."/>
            <person name="Machado M."/>
            <person name="Johnson C.S."/>
            <person name="Walker B."/>
            <person name="Young S.K."/>
            <person name="Zeng Q."/>
            <person name="Gargeya S."/>
            <person name="Fitzgerald M."/>
            <person name="Haas B."/>
            <person name="Abouelleil A."/>
            <person name="Allen A.W."/>
            <person name="Alvarado L."/>
            <person name="Arachchi H.M."/>
            <person name="Berlin A.M."/>
            <person name="Chapman S.B."/>
            <person name="Gainer-Dewar J."/>
            <person name="Goldberg J."/>
            <person name="Griggs A."/>
            <person name="Gujja S."/>
            <person name="Hansen M."/>
            <person name="Howarth C."/>
            <person name="Imamovic A."/>
            <person name="Ireland A."/>
            <person name="Larimer J."/>
            <person name="McCowan C."/>
            <person name="Murphy C."/>
            <person name="Pearson M."/>
            <person name="Poon T.W."/>
            <person name="Priest M."/>
            <person name="Roberts A."/>
            <person name="Saif S."/>
            <person name="Shea T."/>
            <person name="Sisk P."/>
            <person name="Sykes S."/>
            <person name="Wortman J."/>
            <person name="Nusbaum C."/>
            <person name="Birren B."/>
        </authorList>
    </citation>
    <scope>NUCLEOTIDE SEQUENCE [LARGE SCALE GENOMIC DNA]</scope>
    <source>
        <strain evidence="1 2">P10297</strain>
    </source>
</reference>
<proteinExistence type="predicted"/>
<dbReference type="Gene3D" id="3.30.420.10">
    <property type="entry name" value="Ribonuclease H-like superfamily/Ribonuclease H"/>
    <property type="match status" value="2"/>
</dbReference>
<gene>
    <name evidence="1" type="ORF">F442_00868</name>
</gene>
<protein>
    <recommendedName>
        <fullName evidence="3">Tc1-like transposase DDE domain-containing protein</fullName>
    </recommendedName>
</protein>
<dbReference type="GO" id="GO:0003676">
    <property type="term" value="F:nucleic acid binding"/>
    <property type="evidence" value="ECO:0007669"/>
    <property type="project" value="InterPro"/>
</dbReference>
<dbReference type="EMBL" id="ANIY01000166">
    <property type="protein sequence ID" value="ETP54403.1"/>
    <property type="molecule type" value="Genomic_DNA"/>
</dbReference>
<dbReference type="PANTHER" id="PTHR47169">
    <property type="entry name" value="OS01G0541250 PROTEIN"/>
    <property type="match status" value="1"/>
</dbReference>
<sequence>MSARSAPKSRTRKTLTPTNRATIVAFLLSVRTALQPPRGSIIACAAKYGCSDGQISRLWRRAVQGIKAGKAINYDSGKEGKSGRKSRITKAFCEDLNSSIELIPLEDRIDIRALVSTLSIPKSPLNAYNRAGVFRSHTTRVKQMLTEKQHVDQVKFALGFVHRGPRNTLLFDSMMDYVHLDEKWLYLLKEKQRFYLGEHEAVPHITVKNKNFIIKVMFLVAVARPRCDAKRHRVWNGKVGLWPFVVYEPAERSRKNRPTGGWEMSVSPQPANSPDYNANDLDFFASLQSLQYKKKAKTIEDLVDNVDTAFEQLDYLLLTEFSSRCSPYYKLRWM</sequence>
<evidence type="ECO:0008006" key="3">
    <source>
        <dbReference type="Google" id="ProtNLM"/>
    </source>
</evidence>
<dbReference type="PANTHER" id="PTHR47169:SF2">
    <property type="entry name" value="OS01G0541250 PROTEIN"/>
    <property type="match status" value="1"/>
</dbReference>
<organism evidence="1 2">
    <name type="scientific">Phytophthora nicotianae P10297</name>
    <dbReference type="NCBI Taxonomy" id="1317064"/>
    <lineage>
        <taxon>Eukaryota</taxon>
        <taxon>Sar</taxon>
        <taxon>Stramenopiles</taxon>
        <taxon>Oomycota</taxon>
        <taxon>Peronosporomycetes</taxon>
        <taxon>Peronosporales</taxon>
        <taxon>Peronosporaceae</taxon>
        <taxon>Phytophthora</taxon>
    </lineage>
</organism>
<name>W3A487_PHYNI</name>
<dbReference type="Proteomes" id="UP000018948">
    <property type="component" value="Unassembled WGS sequence"/>
</dbReference>
<evidence type="ECO:0000313" key="1">
    <source>
        <dbReference type="EMBL" id="ETP54403.1"/>
    </source>
</evidence>
<dbReference type="InterPro" id="IPR036397">
    <property type="entry name" value="RNaseH_sf"/>
</dbReference>
<dbReference type="OrthoDB" id="124787at2759"/>
<evidence type="ECO:0000313" key="2">
    <source>
        <dbReference type="Proteomes" id="UP000018948"/>
    </source>
</evidence>
<comment type="caution">
    <text evidence="1">The sequence shown here is derived from an EMBL/GenBank/DDBJ whole genome shotgun (WGS) entry which is preliminary data.</text>
</comment>
<accession>W3A487</accession>
<dbReference type="AlphaFoldDB" id="W3A487"/>